<evidence type="ECO:0000313" key="3">
    <source>
        <dbReference type="EMBL" id="MXO88029.1"/>
    </source>
</evidence>
<dbReference type="Pfam" id="PF13478">
    <property type="entry name" value="XdhC_C"/>
    <property type="match status" value="1"/>
</dbReference>
<evidence type="ECO:0000313" key="4">
    <source>
        <dbReference type="Proteomes" id="UP000435243"/>
    </source>
</evidence>
<dbReference type="Pfam" id="PF02625">
    <property type="entry name" value="XdhC_CoxI"/>
    <property type="match status" value="1"/>
</dbReference>
<comment type="caution">
    <text evidence="3">The sequence shown here is derived from an EMBL/GenBank/DDBJ whole genome shotgun (WGS) entry which is preliminary data.</text>
</comment>
<name>A0A844ZQZ5_9SPHN</name>
<dbReference type="EMBL" id="WTYY01000002">
    <property type="protein sequence ID" value="MXO88029.1"/>
    <property type="molecule type" value="Genomic_DNA"/>
</dbReference>
<dbReference type="AlphaFoldDB" id="A0A844ZQZ5"/>
<dbReference type="InterPro" id="IPR003777">
    <property type="entry name" value="XdhC_CoxI"/>
</dbReference>
<dbReference type="InterPro" id="IPR052698">
    <property type="entry name" value="MoCofactor_Util/Proc"/>
</dbReference>
<proteinExistence type="predicted"/>
<dbReference type="Gene3D" id="3.40.50.720">
    <property type="entry name" value="NAD(P)-binding Rossmann-like Domain"/>
    <property type="match status" value="1"/>
</dbReference>
<feature type="domain" description="XdhC- CoxI" evidence="1">
    <location>
        <begin position="20"/>
        <end position="79"/>
    </location>
</feature>
<evidence type="ECO:0000259" key="1">
    <source>
        <dbReference type="Pfam" id="PF02625"/>
    </source>
</evidence>
<accession>A0A844ZQZ5</accession>
<evidence type="ECO:0008006" key="5">
    <source>
        <dbReference type="Google" id="ProtNLM"/>
    </source>
</evidence>
<dbReference type="Proteomes" id="UP000435243">
    <property type="component" value="Unassembled WGS sequence"/>
</dbReference>
<feature type="domain" description="XdhC Rossmann" evidence="2">
    <location>
        <begin position="141"/>
        <end position="273"/>
    </location>
</feature>
<dbReference type="RefSeq" id="WP_160589962.1">
    <property type="nucleotide sequence ID" value="NZ_BAAAFP010000002.1"/>
</dbReference>
<dbReference type="InterPro" id="IPR027051">
    <property type="entry name" value="XdhC_Rossmann_dom"/>
</dbReference>
<dbReference type="PANTHER" id="PTHR30388:SF4">
    <property type="entry name" value="MOLYBDENUM COFACTOR INSERTION CHAPERONE PAOD"/>
    <property type="match status" value="1"/>
</dbReference>
<dbReference type="OrthoDB" id="9815497at2"/>
<protein>
    <recommendedName>
        <fullName evidence="5">XdhC family protein</fullName>
    </recommendedName>
</protein>
<sequence>MLSAAALGNDHDALRAACAQGVGLCTITHIEGSFSRRLGAQLAVRADGSVVGSLADGCLENQLAAEIAKGGERRVMRFGAGSPMIDFRLPCGSGLDILVDPAPDHAACRDVVAKLDRREAAMLALPMGALAQRHYVPALRLALFGEGPELDALALLARTAGLAVETHSKDGSEGRSSDLSLGKSPSGIAIDRWCAVILLFHDHEWEQAILQWALQTPAFFIGAQGGQTAREERAERLLASGVAPGQMARIASPIGIVQHSREPVALALSILASVVGEYEAIHPHHAPRGG</sequence>
<gene>
    <name evidence="3" type="ORF">GRI32_04670</name>
</gene>
<organism evidence="3 4">
    <name type="scientific">Alteraurantiacibacter aestuarii</name>
    <dbReference type="NCBI Taxonomy" id="650004"/>
    <lineage>
        <taxon>Bacteria</taxon>
        <taxon>Pseudomonadati</taxon>
        <taxon>Pseudomonadota</taxon>
        <taxon>Alphaproteobacteria</taxon>
        <taxon>Sphingomonadales</taxon>
        <taxon>Erythrobacteraceae</taxon>
        <taxon>Alteraurantiacibacter</taxon>
    </lineage>
</organism>
<dbReference type="PANTHER" id="PTHR30388">
    <property type="entry name" value="ALDEHYDE OXIDOREDUCTASE MOLYBDENUM COFACTOR ASSEMBLY PROTEIN"/>
    <property type="match status" value="1"/>
</dbReference>
<reference evidence="3 4" key="1">
    <citation type="submission" date="2019-12" db="EMBL/GenBank/DDBJ databases">
        <title>Genomic-based taxomic classification of the family Erythrobacteraceae.</title>
        <authorList>
            <person name="Xu L."/>
        </authorList>
    </citation>
    <scope>NUCLEOTIDE SEQUENCE [LARGE SCALE GENOMIC DNA]</scope>
    <source>
        <strain evidence="3 4">JCM 16339</strain>
    </source>
</reference>
<evidence type="ECO:0000259" key="2">
    <source>
        <dbReference type="Pfam" id="PF13478"/>
    </source>
</evidence>
<keyword evidence="4" id="KW-1185">Reference proteome</keyword>